<dbReference type="Proteomes" id="UP000613266">
    <property type="component" value="Unassembled WGS sequence"/>
</dbReference>
<accession>A0A931NFE3</accession>
<keyword evidence="1" id="KW-0472">Membrane</keyword>
<keyword evidence="1" id="KW-1133">Transmembrane helix</keyword>
<name>A0A931NFE3_9BURK</name>
<evidence type="ECO:0000313" key="3">
    <source>
        <dbReference type="Proteomes" id="UP000613266"/>
    </source>
</evidence>
<sequence length="75" mass="8029">MSTRAQILQTANRTLAVSALALLLSVLAAYPFAEHFSMGLQVTAHLAITVAAGFFKLGYVVRLAAQHDMALTQRA</sequence>
<evidence type="ECO:0000256" key="1">
    <source>
        <dbReference type="SAM" id="Phobius"/>
    </source>
</evidence>
<feature type="transmembrane region" description="Helical" evidence="1">
    <location>
        <begin position="44"/>
        <end position="65"/>
    </location>
</feature>
<keyword evidence="3" id="KW-1185">Reference proteome</keyword>
<dbReference type="RefSeq" id="WP_198112459.1">
    <property type="nucleotide sequence ID" value="NZ_JAEDAK010000014.1"/>
</dbReference>
<protein>
    <submittedName>
        <fullName evidence="2">Uncharacterized protein</fullName>
    </submittedName>
</protein>
<keyword evidence="1" id="KW-0812">Transmembrane</keyword>
<evidence type="ECO:0000313" key="2">
    <source>
        <dbReference type="EMBL" id="MBH9578687.1"/>
    </source>
</evidence>
<dbReference type="EMBL" id="JAEDAK010000014">
    <property type="protein sequence ID" value="MBH9578687.1"/>
    <property type="molecule type" value="Genomic_DNA"/>
</dbReference>
<organism evidence="2 3">
    <name type="scientific">Inhella proteolytica</name>
    <dbReference type="NCBI Taxonomy" id="2795029"/>
    <lineage>
        <taxon>Bacteria</taxon>
        <taxon>Pseudomonadati</taxon>
        <taxon>Pseudomonadota</taxon>
        <taxon>Betaproteobacteria</taxon>
        <taxon>Burkholderiales</taxon>
        <taxon>Sphaerotilaceae</taxon>
        <taxon>Inhella</taxon>
    </lineage>
</organism>
<gene>
    <name evidence="2" type="ORF">I7X39_17480</name>
</gene>
<dbReference type="AlphaFoldDB" id="A0A931NFE3"/>
<comment type="caution">
    <text evidence="2">The sequence shown here is derived from an EMBL/GenBank/DDBJ whole genome shotgun (WGS) entry which is preliminary data.</text>
</comment>
<reference evidence="2" key="1">
    <citation type="submission" date="2020-12" db="EMBL/GenBank/DDBJ databases">
        <title>The genome sequence of Inhella sp. 1Y17.</title>
        <authorList>
            <person name="Liu Y."/>
        </authorList>
    </citation>
    <scope>NUCLEOTIDE SEQUENCE</scope>
    <source>
        <strain evidence="2">1Y17</strain>
    </source>
</reference>
<proteinExistence type="predicted"/>